<dbReference type="PANTHER" id="PTHR31157">
    <property type="entry name" value="SCP DOMAIN-CONTAINING PROTEIN"/>
    <property type="match status" value="1"/>
</dbReference>
<dbReference type="InterPro" id="IPR014044">
    <property type="entry name" value="CAP_dom"/>
</dbReference>
<dbReference type="AlphaFoldDB" id="A0A2S6F1U4"/>
<accession>A0A2S6F1U4</accession>
<dbReference type="PANTHER" id="PTHR31157:SF1">
    <property type="entry name" value="SCP DOMAIN-CONTAINING PROTEIN"/>
    <property type="match status" value="1"/>
</dbReference>
<dbReference type="CDD" id="cd05379">
    <property type="entry name" value="CAP_bacterial"/>
    <property type="match status" value="1"/>
</dbReference>
<evidence type="ECO:0000313" key="1">
    <source>
        <dbReference type="EMBL" id="PPK31413.1"/>
    </source>
</evidence>
<evidence type="ECO:0000313" key="2">
    <source>
        <dbReference type="Proteomes" id="UP000239239"/>
    </source>
</evidence>
<organism evidence="1 2">
    <name type="scientific">Legionella pneumophila</name>
    <dbReference type="NCBI Taxonomy" id="446"/>
    <lineage>
        <taxon>Bacteria</taxon>
        <taxon>Pseudomonadati</taxon>
        <taxon>Pseudomonadota</taxon>
        <taxon>Gammaproteobacteria</taxon>
        <taxon>Legionellales</taxon>
        <taxon>Legionellaceae</taxon>
        <taxon>Legionella</taxon>
    </lineage>
</organism>
<proteinExistence type="predicted"/>
<comment type="caution">
    <text evidence="1">The sequence shown here is derived from an EMBL/GenBank/DDBJ whole genome shotgun (WGS) entry which is preliminary data.</text>
</comment>
<sequence>MNLIKIKSITLLGILVHCFLFPAYAAPQPKNTMNDTAIQNEILVYINNYRQQHGLSPLKMDNRIVKEAKIHSMDMAKHAIPFGHKYFNKRIDKLHTQIKNSNAGAENVAYNYKNAQDVVKNWLRSPGHKRNIVGNYDLTGIGIARDEKGKIYFTQIFLRTGNAHYASRKPFSSIFSGALFSRKA</sequence>
<dbReference type="Proteomes" id="UP000239239">
    <property type="component" value="Unassembled WGS sequence"/>
</dbReference>
<dbReference type="OrthoDB" id="68195at2"/>
<name>A0A2S6F1U4_LEGPN</name>
<dbReference type="Pfam" id="PF00188">
    <property type="entry name" value="CAP"/>
    <property type="match status" value="1"/>
</dbReference>
<dbReference type="Gene3D" id="3.40.33.10">
    <property type="entry name" value="CAP"/>
    <property type="match status" value="1"/>
</dbReference>
<gene>
    <name evidence="1" type="ORF">C3928_05095</name>
</gene>
<reference evidence="1 2" key="1">
    <citation type="submission" date="2018-02" db="EMBL/GenBank/DDBJ databases">
        <title>Draft genome sequences of four Legionella pneumophila clinical strains isolated in Ontario.</title>
        <authorList>
            <person name="Fortuna A."/>
            <person name="Ramnarine R."/>
            <person name="Li A."/>
            <person name="Frantz C."/>
            <person name="Mallo G."/>
        </authorList>
    </citation>
    <scope>NUCLEOTIDE SEQUENCE [LARGE SCALE GENOMIC DNA]</scope>
    <source>
        <strain evidence="1 2">LG61</strain>
    </source>
</reference>
<dbReference type="SUPFAM" id="SSF55797">
    <property type="entry name" value="PR-1-like"/>
    <property type="match status" value="1"/>
</dbReference>
<dbReference type="EMBL" id="PQWY01000010">
    <property type="protein sequence ID" value="PPK31413.1"/>
    <property type="molecule type" value="Genomic_DNA"/>
</dbReference>
<dbReference type="RefSeq" id="WP_027227587.1">
    <property type="nucleotide sequence ID" value="NZ_CP021259.1"/>
</dbReference>
<dbReference type="InterPro" id="IPR035940">
    <property type="entry name" value="CAP_sf"/>
</dbReference>
<protein>
    <submittedName>
        <fullName evidence="1">CAP domain-containing protein</fullName>
    </submittedName>
</protein>